<dbReference type="EMBL" id="CAACVG010007066">
    <property type="protein sequence ID" value="VEN43450.1"/>
    <property type="molecule type" value="Genomic_DNA"/>
</dbReference>
<name>A0A653C8I9_CALMS</name>
<gene>
    <name evidence="1" type="ORF">CALMAC_LOCUS6590</name>
</gene>
<sequence length="36" mass="4139">MLVIPYRIMKILASVSCLKQKYNPAGNRNTRICKSK</sequence>
<keyword evidence="2" id="KW-1185">Reference proteome</keyword>
<dbReference type="Proteomes" id="UP000410492">
    <property type="component" value="Unassembled WGS sequence"/>
</dbReference>
<evidence type="ECO:0000313" key="1">
    <source>
        <dbReference type="EMBL" id="VEN43450.1"/>
    </source>
</evidence>
<reference evidence="1 2" key="1">
    <citation type="submission" date="2019-01" db="EMBL/GenBank/DDBJ databases">
        <authorList>
            <person name="Sayadi A."/>
        </authorList>
    </citation>
    <scope>NUCLEOTIDE SEQUENCE [LARGE SCALE GENOMIC DNA]</scope>
</reference>
<dbReference type="OrthoDB" id="10281690at2759"/>
<protein>
    <submittedName>
        <fullName evidence="1">Uncharacterized protein</fullName>
    </submittedName>
</protein>
<evidence type="ECO:0000313" key="2">
    <source>
        <dbReference type="Proteomes" id="UP000410492"/>
    </source>
</evidence>
<dbReference type="AlphaFoldDB" id="A0A653C8I9"/>
<accession>A0A653C8I9</accession>
<organism evidence="1 2">
    <name type="scientific">Callosobruchus maculatus</name>
    <name type="common">Southern cowpea weevil</name>
    <name type="synonym">Pulse bruchid</name>
    <dbReference type="NCBI Taxonomy" id="64391"/>
    <lineage>
        <taxon>Eukaryota</taxon>
        <taxon>Metazoa</taxon>
        <taxon>Ecdysozoa</taxon>
        <taxon>Arthropoda</taxon>
        <taxon>Hexapoda</taxon>
        <taxon>Insecta</taxon>
        <taxon>Pterygota</taxon>
        <taxon>Neoptera</taxon>
        <taxon>Endopterygota</taxon>
        <taxon>Coleoptera</taxon>
        <taxon>Polyphaga</taxon>
        <taxon>Cucujiformia</taxon>
        <taxon>Chrysomeloidea</taxon>
        <taxon>Chrysomelidae</taxon>
        <taxon>Bruchinae</taxon>
        <taxon>Bruchini</taxon>
        <taxon>Callosobruchus</taxon>
    </lineage>
</organism>
<proteinExistence type="predicted"/>